<dbReference type="KEGG" id="vos:KNV97_13995"/>
<dbReference type="EMBL" id="CP076643">
    <property type="protein sequence ID" value="QXO16597.1"/>
    <property type="molecule type" value="Genomic_DNA"/>
</dbReference>
<sequence length="143" mass="16590">MKNQDLDFIINLIESGNNIYAKAIDNIDNQGLARELNEIIRIKEYAALQLRAHREPDSDVEEEDTPSYAIKAREWYTDTVKDVSFDKEKMYLKQLQMIEEKTLNEVSDVLRNAQPGDRQEVLFTVQEELISCQKKIANIAIID</sequence>
<dbReference type="RefSeq" id="WP_168796992.1">
    <property type="nucleotide sequence ID" value="NZ_CP076643.1"/>
</dbReference>
<gene>
    <name evidence="1" type="ORF">KNV97_13995</name>
</gene>
<protein>
    <submittedName>
        <fullName evidence="1">PA2169 family four-helix-bundle protein</fullName>
    </submittedName>
</protein>
<keyword evidence="2" id="KW-1185">Reference proteome</keyword>
<dbReference type="InterPro" id="IPR012347">
    <property type="entry name" value="Ferritin-like"/>
</dbReference>
<reference evidence="1" key="1">
    <citation type="submission" date="2021-06" db="EMBL/GenBank/DDBJ databases">
        <title>Vibrio nov. sp., novel gut bacterium isolated from Yellow Sea oyster.</title>
        <authorList>
            <person name="Muhammad N."/>
            <person name="Nguyen T.H."/>
            <person name="Lee Y.-J."/>
            <person name="Ko J."/>
            <person name="Kim S.-G."/>
        </authorList>
    </citation>
    <scope>NUCLEOTIDE SEQUENCE</scope>
    <source>
        <strain evidence="1">OG9-811</strain>
    </source>
</reference>
<evidence type="ECO:0000313" key="2">
    <source>
        <dbReference type="Proteomes" id="UP000694232"/>
    </source>
</evidence>
<dbReference type="Proteomes" id="UP000694232">
    <property type="component" value="Chromosome 1"/>
</dbReference>
<dbReference type="Gene3D" id="1.20.1260.10">
    <property type="match status" value="1"/>
</dbReference>
<name>A0A975U7I1_9VIBR</name>
<organism evidence="1 2">
    <name type="scientific">Vibrio ostreae</name>
    <dbReference type="NCBI Taxonomy" id="2841925"/>
    <lineage>
        <taxon>Bacteria</taxon>
        <taxon>Pseudomonadati</taxon>
        <taxon>Pseudomonadota</taxon>
        <taxon>Gammaproteobacteria</taxon>
        <taxon>Vibrionales</taxon>
        <taxon>Vibrionaceae</taxon>
        <taxon>Vibrio</taxon>
    </lineage>
</organism>
<evidence type="ECO:0000313" key="1">
    <source>
        <dbReference type="EMBL" id="QXO16597.1"/>
    </source>
</evidence>
<dbReference type="AlphaFoldDB" id="A0A975U7I1"/>
<proteinExistence type="predicted"/>
<accession>A0A975U7I1</accession>